<evidence type="ECO:0000313" key="7">
    <source>
        <dbReference type="EMBL" id="THV23128.1"/>
    </source>
</evidence>
<keyword evidence="5 6" id="KW-0472">Membrane</keyword>
<keyword evidence="4 6" id="KW-1133">Transmembrane helix</keyword>
<name>A0A4S8NZR2_9HYPH</name>
<dbReference type="GO" id="GO:0005886">
    <property type="term" value="C:plasma membrane"/>
    <property type="evidence" value="ECO:0007669"/>
    <property type="project" value="UniProtKB-SubCell"/>
</dbReference>
<dbReference type="Proteomes" id="UP000308828">
    <property type="component" value="Unassembled WGS sequence"/>
</dbReference>
<evidence type="ECO:0000256" key="6">
    <source>
        <dbReference type="RuleBase" id="RU363076"/>
    </source>
</evidence>
<evidence type="ECO:0000256" key="5">
    <source>
        <dbReference type="ARBA" id="ARBA00023136"/>
    </source>
</evidence>
<dbReference type="PANTHER" id="PTHR23427:SF2">
    <property type="entry name" value="SURFEIT LOCUS PROTEIN 1"/>
    <property type="match status" value="1"/>
</dbReference>
<dbReference type="PANTHER" id="PTHR23427">
    <property type="entry name" value="SURFEIT LOCUS PROTEIN"/>
    <property type="match status" value="1"/>
</dbReference>
<keyword evidence="3 6" id="KW-0812">Transmembrane</keyword>
<protein>
    <recommendedName>
        <fullName evidence="6">SURF1-like protein</fullName>
    </recommendedName>
</protein>
<feature type="transmembrane region" description="Helical" evidence="6">
    <location>
        <begin position="229"/>
        <end position="247"/>
    </location>
</feature>
<dbReference type="Pfam" id="PF02104">
    <property type="entry name" value="SURF1"/>
    <property type="match status" value="1"/>
</dbReference>
<dbReference type="CDD" id="cd06662">
    <property type="entry name" value="SURF1"/>
    <property type="match status" value="1"/>
</dbReference>
<evidence type="ECO:0000256" key="2">
    <source>
        <dbReference type="ARBA" id="ARBA00007165"/>
    </source>
</evidence>
<dbReference type="InterPro" id="IPR045214">
    <property type="entry name" value="Surf1/Surf4"/>
</dbReference>
<feature type="transmembrane region" description="Helical" evidence="6">
    <location>
        <begin position="20"/>
        <end position="41"/>
    </location>
</feature>
<gene>
    <name evidence="7" type="ORF">FAA97_10995</name>
</gene>
<dbReference type="PROSITE" id="PS50895">
    <property type="entry name" value="SURF1"/>
    <property type="match status" value="1"/>
</dbReference>
<keyword evidence="8" id="KW-1185">Reference proteome</keyword>
<evidence type="ECO:0000313" key="8">
    <source>
        <dbReference type="Proteomes" id="UP000308828"/>
    </source>
</evidence>
<dbReference type="AlphaFoldDB" id="A0A4S8NZR2"/>
<evidence type="ECO:0000256" key="1">
    <source>
        <dbReference type="ARBA" id="ARBA00004370"/>
    </source>
</evidence>
<sequence>MVTDGTKLAAVGRRRGWRLWLGLVFVPVALAILLTLGTWQVNRLYWKETLLAQIEARRNAPPADIAAIEAAVSAGDDIDYRHAQVSGTFLHDKERHFLATFEGQSGFYVYTPLQLTDGRFLFVNRGFVPYDRKLPESRPESQPPGDQTITGLARARLAAKPSSLVPDNDEVANIFYWKDLDRMTASAGLEGGEVLPFFLDADATPNAGGLPKGGVTQIDLPNNHLQYAITWYGLAFALVAVTIAGLLRRRSDA</sequence>
<evidence type="ECO:0000256" key="4">
    <source>
        <dbReference type="ARBA" id="ARBA00022989"/>
    </source>
</evidence>
<evidence type="ECO:0000256" key="3">
    <source>
        <dbReference type="ARBA" id="ARBA00022692"/>
    </source>
</evidence>
<reference evidence="7 8" key="1">
    <citation type="submission" date="2019-04" db="EMBL/GenBank/DDBJ databases">
        <title>Genome sequence of strain shin9-1.</title>
        <authorList>
            <person name="Gao J."/>
            <person name="Sun J."/>
        </authorList>
    </citation>
    <scope>NUCLEOTIDE SEQUENCE [LARGE SCALE GENOMIC DNA]</scope>
    <source>
        <strain evidence="8">shin9-1</strain>
    </source>
</reference>
<comment type="caution">
    <text evidence="7">The sequence shown here is derived from an EMBL/GenBank/DDBJ whole genome shotgun (WGS) entry which is preliminary data.</text>
</comment>
<organism evidence="7 8">
    <name type="scientific">Peteryoungia ipomoeae</name>
    <dbReference type="NCBI Taxonomy" id="1210932"/>
    <lineage>
        <taxon>Bacteria</taxon>
        <taxon>Pseudomonadati</taxon>
        <taxon>Pseudomonadota</taxon>
        <taxon>Alphaproteobacteria</taxon>
        <taxon>Hyphomicrobiales</taxon>
        <taxon>Rhizobiaceae</taxon>
        <taxon>Peteryoungia</taxon>
    </lineage>
</organism>
<keyword evidence="6" id="KW-1003">Cell membrane</keyword>
<comment type="subcellular location">
    <subcellularLocation>
        <location evidence="6">Cell membrane</location>
        <topology evidence="6">Multi-pass membrane protein</topology>
    </subcellularLocation>
    <subcellularLocation>
        <location evidence="1">Membrane</location>
    </subcellularLocation>
</comment>
<dbReference type="OrthoDB" id="6079986at2"/>
<comment type="similarity">
    <text evidence="2 6">Belongs to the SURF1 family.</text>
</comment>
<proteinExistence type="inferred from homology"/>
<dbReference type="EMBL" id="STGV01000003">
    <property type="protein sequence ID" value="THV23128.1"/>
    <property type="molecule type" value="Genomic_DNA"/>
</dbReference>
<accession>A0A4S8NZR2</accession>
<dbReference type="InterPro" id="IPR002994">
    <property type="entry name" value="Surf1/Shy1"/>
</dbReference>